<feature type="compositionally biased region" description="Basic residues" evidence="1">
    <location>
        <begin position="1"/>
        <end position="14"/>
    </location>
</feature>
<evidence type="ECO:0000313" key="3">
    <source>
        <dbReference type="Proteomes" id="UP000053317"/>
    </source>
</evidence>
<protein>
    <submittedName>
        <fullName evidence="2">Uncharacterized protein</fullName>
    </submittedName>
</protein>
<feature type="compositionally biased region" description="Basic and acidic residues" evidence="1">
    <location>
        <begin position="206"/>
        <end position="233"/>
    </location>
</feature>
<sequence>MKSVFRKAKPKKKTSQGTTGGQSQPSPVETSAVIPAAPEASSAPIQRRLDTRAIVQREKAQALFAKYGLELNDDEWYVSSVNPVQRVEKPIRMRCDHVKCKHCPRIPPKKNKGKRKGQTTSPESGSKDPERKEAIVTGKQSSTGGDGTERTSPKPKVRRSCHECKTFFEQKSNVCLNCKHTRCKLCPRDPPKTEKDGEADSEWEEDPKTETTPPEEKKETSTEPGLDKAHKDQISSLGIQGDEPGGSS</sequence>
<dbReference type="OrthoDB" id="5370011at2759"/>
<feature type="region of interest" description="Disordered" evidence="1">
    <location>
        <begin position="182"/>
        <end position="248"/>
    </location>
</feature>
<feature type="region of interest" description="Disordered" evidence="1">
    <location>
        <begin position="106"/>
        <end position="160"/>
    </location>
</feature>
<dbReference type="AlphaFoldDB" id="A0A0G2EQN2"/>
<gene>
    <name evidence="2" type="ORF">UCRPC4_g02394</name>
</gene>
<organism evidence="2 3">
    <name type="scientific">Phaeomoniella chlamydospora</name>
    <name type="common">Phaeoacremonium chlamydosporum</name>
    <dbReference type="NCBI Taxonomy" id="158046"/>
    <lineage>
        <taxon>Eukaryota</taxon>
        <taxon>Fungi</taxon>
        <taxon>Dikarya</taxon>
        <taxon>Ascomycota</taxon>
        <taxon>Pezizomycotina</taxon>
        <taxon>Eurotiomycetes</taxon>
        <taxon>Chaetothyriomycetidae</taxon>
        <taxon>Phaeomoniellales</taxon>
        <taxon>Phaeomoniellaceae</taxon>
        <taxon>Phaeomoniella</taxon>
    </lineage>
</organism>
<feature type="compositionally biased region" description="Basic and acidic residues" evidence="1">
    <location>
        <begin position="186"/>
        <end position="198"/>
    </location>
</feature>
<proteinExistence type="predicted"/>
<feature type="compositionally biased region" description="Low complexity" evidence="1">
    <location>
        <begin position="31"/>
        <end position="44"/>
    </location>
</feature>
<dbReference type="EMBL" id="LCWF01000059">
    <property type="protein sequence ID" value="KKY24436.1"/>
    <property type="molecule type" value="Genomic_DNA"/>
</dbReference>
<feature type="compositionally biased region" description="Polar residues" evidence="1">
    <location>
        <begin position="15"/>
        <end position="29"/>
    </location>
</feature>
<dbReference type="Proteomes" id="UP000053317">
    <property type="component" value="Unassembled WGS sequence"/>
</dbReference>
<reference evidence="2 3" key="1">
    <citation type="submission" date="2015-05" db="EMBL/GenBank/DDBJ databases">
        <title>Distinctive expansion of gene families associated with plant cell wall degradation and secondary metabolism in the genomes of grapevine trunk pathogens.</title>
        <authorList>
            <person name="Lawrence D.P."/>
            <person name="Travadon R."/>
            <person name="Rolshausen P.E."/>
            <person name="Baumgartner K."/>
        </authorList>
    </citation>
    <scope>NUCLEOTIDE SEQUENCE [LARGE SCALE GENOMIC DNA]</scope>
    <source>
        <strain evidence="2">UCRPC4</strain>
    </source>
</reference>
<evidence type="ECO:0000256" key="1">
    <source>
        <dbReference type="SAM" id="MobiDB-lite"/>
    </source>
</evidence>
<feature type="compositionally biased region" description="Basic and acidic residues" evidence="1">
    <location>
        <begin position="125"/>
        <end position="134"/>
    </location>
</feature>
<feature type="region of interest" description="Disordered" evidence="1">
    <location>
        <begin position="1"/>
        <end position="48"/>
    </location>
</feature>
<evidence type="ECO:0000313" key="2">
    <source>
        <dbReference type="EMBL" id="KKY24436.1"/>
    </source>
</evidence>
<comment type="caution">
    <text evidence="2">The sequence shown here is derived from an EMBL/GenBank/DDBJ whole genome shotgun (WGS) entry which is preliminary data.</text>
</comment>
<accession>A0A0G2EQN2</accession>
<keyword evidence="3" id="KW-1185">Reference proteome</keyword>
<name>A0A0G2EQN2_PHACM</name>
<reference evidence="2 3" key="2">
    <citation type="submission" date="2015-05" db="EMBL/GenBank/DDBJ databases">
        <authorList>
            <person name="Morales-Cruz A."/>
            <person name="Amrine K.C."/>
            <person name="Cantu D."/>
        </authorList>
    </citation>
    <scope>NUCLEOTIDE SEQUENCE [LARGE SCALE GENOMIC DNA]</scope>
    <source>
        <strain evidence="2">UCRPC4</strain>
    </source>
</reference>
<feature type="compositionally biased region" description="Basic residues" evidence="1">
    <location>
        <begin position="106"/>
        <end position="117"/>
    </location>
</feature>